<evidence type="ECO:0000256" key="3">
    <source>
        <dbReference type="RuleBase" id="RU361235"/>
    </source>
</evidence>
<keyword evidence="2 3" id="KW-0378">Hydrolase</keyword>
<dbReference type="OrthoDB" id="408631at2759"/>
<evidence type="ECO:0000256" key="1">
    <source>
        <dbReference type="ARBA" id="ARBA00005964"/>
    </source>
</evidence>
<name>A0A3D8R6Z8_9HELO</name>
<accession>A0A3D8R6Z8</accession>
<gene>
    <name evidence="5" type="ORF">BP6252_08750</name>
</gene>
<evidence type="ECO:0000256" key="2">
    <source>
        <dbReference type="ARBA" id="ARBA00022801"/>
    </source>
</evidence>
<protein>
    <recommendedName>
        <fullName evidence="3">Carboxylic ester hydrolase</fullName>
        <ecNumber evidence="3">3.1.1.-</ecNumber>
    </recommendedName>
</protein>
<keyword evidence="6" id="KW-1185">Reference proteome</keyword>
<reference evidence="5 6" key="1">
    <citation type="journal article" date="2018" name="IMA Fungus">
        <title>IMA Genome-F 9: Draft genome sequence of Annulohypoxylon stygium, Aspergillus mulundensis, Berkeleyomyces basicola (syn. Thielaviopsis basicola), Ceratocystis smalleyi, two Cercospora beticola strains, Coleophoma cylindrospora, Fusarium fracticaudum, Phialophora cf. hyalina, and Morchella septimelata.</title>
        <authorList>
            <person name="Wingfield B.D."/>
            <person name="Bills G.F."/>
            <person name="Dong Y."/>
            <person name="Huang W."/>
            <person name="Nel W.J."/>
            <person name="Swalarsk-Parry B.S."/>
            <person name="Vaghefi N."/>
            <person name="Wilken P.M."/>
            <person name="An Z."/>
            <person name="de Beer Z.W."/>
            <person name="De Vos L."/>
            <person name="Chen L."/>
            <person name="Duong T.A."/>
            <person name="Gao Y."/>
            <person name="Hammerbacher A."/>
            <person name="Kikkert J.R."/>
            <person name="Li Y."/>
            <person name="Li H."/>
            <person name="Li K."/>
            <person name="Li Q."/>
            <person name="Liu X."/>
            <person name="Ma X."/>
            <person name="Naidoo K."/>
            <person name="Pethybridge S.J."/>
            <person name="Sun J."/>
            <person name="Steenkamp E.T."/>
            <person name="van der Nest M.A."/>
            <person name="van Wyk S."/>
            <person name="Wingfield M.J."/>
            <person name="Xiong C."/>
            <person name="Yue Q."/>
            <person name="Zhang X."/>
        </authorList>
    </citation>
    <scope>NUCLEOTIDE SEQUENCE [LARGE SCALE GENOMIC DNA]</scope>
    <source>
        <strain evidence="5 6">BP6252</strain>
    </source>
</reference>
<dbReference type="EC" id="3.1.1.-" evidence="3"/>
<feature type="domain" description="Carboxylesterase type B" evidence="4">
    <location>
        <begin position="9"/>
        <end position="534"/>
    </location>
</feature>
<dbReference type="PANTHER" id="PTHR11559">
    <property type="entry name" value="CARBOXYLESTERASE"/>
    <property type="match status" value="1"/>
</dbReference>
<dbReference type="InterPro" id="IPR019819">
    <property type="entry name" value="Carboxylesterase_B_CS"/>
</dbReference>
<evidence type="ECO:0000259" key="4">
    <source>
        <dbReference type="Pfam" id="PF00135"/>
    </source>
</evidence>
<dbReference type="Pfam" id="PF00135">
    <property type="entry name" value="COesterase"/>
    <property type="match status" value="1"/>
</dbReference>
<dbReference type="InterPro" id="IPR050309">
    <property type="entry name" value="Type-B_Carboxylest/Lipase"/>
</dbReference>
<dbReference type="InterPro" id="IPR029058">
    <property type="entry name" value="AB_hydrolase_fold"/>
</dbReference>
<dbReference type="InterPro" id="IPR002018">
    <property type="entry name" value="CarbesteraseB"/>
</dbReference>
<dbReference type="Proteomes" id="UP000256645">
    <property type="component" value="Unassembled WGS sequence"/>
</dbReference>
<proteinExistence type="inferred from homology"/>
<organism evidence="5 6">
    <name type="scientific">Coleophoma cylindrospora</name>
    <dbReference type="NCBI Taxonomy" id="1849047"/>
    <lineage>
        <taxon>Eukaryota</taxon>
        <taxon>Fungi</taxon>
        <taxon>Dikarya</taxon>
        <taxon>Ascomycota</taxon>
        <taxon>Pezizomycotina</taxon>
        <taxon>Leotiomycetes</taxon>
        <taxon>Helotiales</taxon>
        <taxon>Dermateaceae</taxon>
        <taxon>Coleophoma</taxon>
    </lineage>
</organism>
<comment type="similarity">
    <text evidence="1 3">Belongs to the type-B carboxylesterase/lipase family.</text>
</comment>
<dbReference type="PROSITE" id="PS00941">
    <property type="entry name" value="CARBOXYLESTERASE_B_2"/>
    <property type="match status" value="1"/>
</dbReference>
<dbReference type="FunFam" id="3.40.50.1820:FF:000266">
    <property type="entry name" value="Carboxylic ester hydrolase"/>
    <property type="match status" value="1"/>
</dbReference>
<dbReference type="GO" id="GO:0016787">
    <property type="term" value="F:hydrolase activity"/>
    <property type="evidence" value="ECO:0007669"/>
    <property type="project" value="UniProtKB-KW"/>
</dbReference>
<sequence>MSSRATTDAPVVDLGYGIYQGYYNTTSELNIYKGIRYASAPTGALRWQKPQAPSVNRSQITLATSYPPRCPQSPSTPLSSTFNFTSSAKGSEDCLFLSVLSPQNATGLPVMVWIHGGGYGTGQGNNDFSELIINNSHGFILVIIQYRLGAFGFLSSSEVAKYGTANAGLYDMHFSLKWVQDHIAAFGGDPTRVTIAGESSGAGAVMLQTMAYGGSQGMALFQNAIVASPYLPTQWDYDGLHPTQSYDRFVDAVGCGHASQTPNTTVFSCLQGADSITLQNASTYVSGNWKFGQWAFLPVTDGTFIQERPSLQLLNGQLNGVRILSGNNADEGPGFVPQNITTTAAFNSYVSGLFPLMDNDTLGNLQEIYQISPTIPGPLFSTVGDKEPSALNQSEFGIGQQQRANNLYAETTFVCPSYWLATGFSKSKGKQAWKYQYSVPPAEHGADLDAYYAINREALGYDTLSTAFRLGVQNIWGRFIIYDDPTLTEKVLDDLTTYANGTKTGDDLAAALHGTWVTWETNGPAEEQYRMLNLNMTGGHETTISWTNGGGGKLNVTQYAGPGLQAALSVVDGYAWEAERGKRCQFWADIGAEVPE</sequence>
<dbReference type="PROSITE" id="PS00122">
    <property type="entry name" value="CARBOXYLESTERASE_B_1"/>
    <property type="match status" value="1"/>
</dbReference>
<dbReference type="AlphaFoldDB" id="A0A3D8R6Z8"/>
<dbReference type="InterPro" id="IPR019826">
    <property type="entry name" value="Carboxylesterase_B_AS"/>
</dbReference>
<dbReference type="Gene3D" id="3.40.50.1820">
    <property type="entry name" value="alpha/beta hydrolase"/>
    <property type="match status" value="1"/>
</dbReference>
<dbReference type="SUPFAM" id="SSF53474">
    <property type="entry name" value="alpha/beta-Hydrolases"/>
    <property type="match status" value="1"/>
</dbReference>
<comment type="caution">
    <text evidence="5">The sequence shown here is derived from an EMBL/GenBank/DDBJ whole genome shotgun (WGS) entry which is preliminary data.</text>
</comment>
<dbReference type="EMBL" id="PDLM01000009">
    <property type="protein sequence ID" value="RDW69730.1"/>
    <property type="molecule type" value="Genomic_DNA"/>
</dbReference>
<evidence type="ECO:0000313" key="6">
    <source>
        <dbReference type="Proteomes" id="UP000256645"/>
    </source>
</evidence>
<evidence type="ECO:0000313" key="5">
    <source>
        <dbReference type="EMBL" id="RDW69730.1"/>
    </source>
</evidence>
<dbReference type="STRING" id="1849047.A0A3D8R6Z8"/>